<dbReference type="GO" id="GO:0003682">
    <property type="term" value="F:chromatin binding"/>
    <property type="evidence" value="ECO:0007669"/>
    <property type="project" value="TreeGrafter"/>
</dbReference>
<dbReference type="GO" id="GO:0010468">
    <property type="term" value="P:regulation of gene expression"/>
    <property type="evidence" value="ECO:0007669"/>
    <property type="project" value="InterPro"/>
</dbReference>
<evidence type="ECO:0000313" key="1">
    <source>
        <dbReference type="Proteomes" id="UP000095285"/>
    </source>
</evidence>
<dbReference type="InterPro" id="IPR033031">
    <property type="entry name" value="Scc2/Nipped-B"/>
</dbReference>
<dbReference type="AlphaFoldDB" id="A0A1I7VI08"/>
<accession>A0A1I7VI08</accession>
<dbReference type="PANTHER" id="PTHR21704">
    <property type="entry name" value="NIPPED-B-LIKE PROTEIN DELANGIN SCC2-RELATED"/>
    <property type="match status" value="1"/>
</dbReference>
<proteinExistence type="predicted"/>
<dbReference type="GO" id="GO:0034087">
    <property type="term" value="P:establishment of mitotic sister chromatid cohesion"/>
    <property type="evidence" value="ECO:0007669"/>
    <property type="project" value="TreeGrafter"/>
</dbReference>
<keyword evidence="1" id="KW-1185">Reference proteome</keyword>
<organism evidence="1 2">
    <name type="scientific">Loa loa</name>
    <name type="common">Eye worm</name>
    <name type="synonym">Filaria loa</name>
    <dbReference type="NCBI Taxonomy" id="7209"/>
    <lineage>
        <taxon>Eukaryota</taxon>
        <taxon>Metazoa</taxon>
        <taxon>Ecdysozoa</taxon>
        <taxon>Nematoda</taxon>
        <taxon>Chromadorea</taxon>
        <taxon>Rhabditida</taxon>
        <taxon>Spirurina</taxon>
        <taxon>Spiruromorpha</taxon>
        <taxon>Filarioidea</taxon>
        <taxon>Onchocercidae</taxon>
        <taxon>Loa</taxon>
    </lineage>
</organism>
<reference evidence="1" key="1">
    <citation type="submission" date="2012-04" db="EMBL/GenBank/DDBJ databases">
        <title>The Genome Sequence of Loa loa.</title>
        <authorList>
            <consortium name="The Broad Institute Genome Sequencing Platform"/>
            <consortium name="Broad Institute Genome Sequencing Center for Infectious Disease"/>
            <person name="Nutman T.B."/>
            <person name="Fink D.L."/>
            <person name="Russ C."/>
            <person name="Young S."/>
            <person name="Zeng Q."/>
            <person name="Gargeya S."/>
            <person name="Alvarado L."/>
            <person name="Berlin A."/>
            <person name="Chapman S.B."/>
            <person name="Chen Z."/>
            <person name="Freedman E."/>
            <person name="Gellesch M."/>
            <person name="Goldberg J."/>
            <person name="Griggs A."/>
            <person name="Gujja S."/>
            <person name="Heilman E.R."/>
            <person name="Heiman D."/>
            <person name="Howarth C."/>
            <person name="Mehta T."/>
            <person name="Neiman D."/>
            <person name="Pearson M."/>
            <person name="Roberts A."/>
            <person name="Saif S."/>
            <person name="Shea T."/>
            <person name="Shenoy N."/>
            <person name="Sisk P."/>
            <person name="Stolte C."/>
            <person name="Sykes S."/>
            <person name="White J."/>
            <person name="Yandava C."/>
            <person name="Haas B."/>
            <person name="Henn M.R."/>
            <person name="Nusbaum C."/>
            <person name="Birren B."/>
        </authorList>
    </citation>
    <scope>NUCLEOTIDE SEQUENCE [LARGE SCALE GENOMIC DNA]</scope>
</reference>
<dbReference type="Proteomes" id="UP000095285">
    <property type="component" value="Unassembled WGS sequence"/>
</dbReference>
<dbReference type="GO" id="GO:0071169">
    <property type="term" value="P:establishment of protein localization to chromatin"/>
    <property type="evidence" value="ECO:0007669"/>
    <property type="project" value="TreeGrafter"/>
</dbReference>
<dbReference type="GO" id="GO:0140588">
    <property type="term" value="P:chromatin looping"/>
    <property type="evidence" value="ECO:0007669"/>
    <property type="project" value="InterPro"/>
</dbReference>
<sequence>MAEKESYMKFTTIIDQIFESMDEQDFVPSTNADDDGGIPQDFLDKDQLEELRQEAQKIKIVNPERLVKLLTILEKNIRDIIGTEGEQSLIALFNEDDGDDSSEAYREAIGDRILRAADASCTAMLIMTSTKMPNSQNISFLLSCFAAVFIEDPIDRSIQLCKQFLHNIIYPTSDSSCRASNKGRKN</sequence>
<protein>
    <submittedName>
        <fullName evidence="2">CID domain-containing protein</fullName>
    </submittedName>
</protein>
<dbReference type="PANTHER" id="PTHR21704:SF18">
    <property type="entry name" value="NIPPED-B-LIKE PROTEIN"/>
    <property type="match status" value="1"/>
</dbReference>
<reference evidence="2" key="2">
    <citation type="submission" date="2016-11" db="UniProtKB">
        <authorList>
            <consortium name="WormBaseParasite"/>
        </authorList>
    </citation>
    <scope>IDENTIFICATION</scope>
</reference>
<name>A0A1I7VI08_LOALO</name>
<evidence type="ECO:0000313" key="2">
    <source>
        <dbReference type="WBParaSite" id="EN70_2768"/>
    </source>
</evidence>
<dbReference type="GO" id="GO:0061775">
    <property type="term" value="F:cohesin loader activity"/>
    <property type="evidence" value="ECO:0007669"/>
    <property type="project" value="InterPro"/>
</dbReference>
<dbReference type="GO" id="GO:1990414">
    <property type="term" value="P:replication-born double-strand break repair via sister chromatid exchange"/>
    <property type="evidence" value="ECO:0007669"/>
    <property type="project" value="TreeGrafter"/>
</dbReference>
<dbReference type="STRING" id="7209.A0A1I7VI08"/>
<dbReference type="GO" id="GO:0090694">
    <property type="term" value="C:Scc2-Scc4 cohesin loading complex"/>
    <property type="evidence" value="ECO:0007669"/>
    <property type="project" value="TreeGrafter"/>
</dbReference>
<dbReference type="WBParaSite" id="EN70_2768">
    <property type="protein sequence ID" value="EN70_2768"/>
    <property type="gene ID" value="EN70_2768"/>
</dbReference>